<organism evidence="2 3">
    <name type="scientific">Haematococcus lacustris</name>
    <name type="common">Green alga</name>
    <name type="synonym">Haematococcus pluvialis</name>
    <dbReference type="NCBI Taxonomy" id="44745"/>
    <lineage>
        <taxon>Eukaryota</taxon>
        <taxon>Viridiplantae</taxon>
        <taxon>Chlorophyta</taxon>
        <taxon>core chlorophytes</taxon>
        <taxon>Chlorophyceae</taxon>
        <taxon>CS clade</taxon>
        <taxon>Chlamydomonadales</taxon>
        <taxon>Haematococcaceae</taxon>
        <taxon>Haematococcus</taxon>
    </lineage>
</organism>
<evidence type="ECO:0000259" key="1">
    <source>
        <dbReference type="Pfam" id="PF00571"/>
    </source>
</evidence>
<reference evidence="2 3" key="1">
    <citation type="submission" date="2020-02" db="EMBL/GenBank/DDBJ databases">
        <title>Draft genome sequence of Haematococcus lacustris strain NIES-144.</title>
        <authorList>
            <person name="Morimoto D."/>
            <person name="Nakagawa S."/>
            <person name="Yoshida T."/>
            <person name="Sawayama S."/>
        </authorList>
    </citation>
    <scope>NUCLEOTIDE SEQUENCE [LARGE SCALE GENOMIC DNA]</scope>
    <source>
        <strain evidence="2 3">NIES-144</strain>
    </source>
</reference>
<feature type="domain" description="CBS" evidence="1">
    <location>
        <begin position="49"/>
        <end position="88"/>
    </location>
</feature>
<feature type="non-terminal residue" evidence="2">
    <location>
        <position position="1"/>
    </location>
</feature>
<proteinExistence type="predicted"/>
<dbReference type="InterPro" id="IPR046342">
    <property type="entry name" value="CBS_dom_sf"/>
</dbReference>
<comment type="caution">
    <text evidence="2">The sequence shown here is derived from an EMBL/GenBank/DDBJ whole genome shotgun (WGS) entry which is preliminary data.</text>
</comment>
<feature type="non-terminal residue" evidence="2">
    <location>
        <position position="89"/>
    </location>
</feature>
<evidence type="ECO:0000313" key="2">
    <source>
        <dbReference type="EMBL" id="GFH07254.1"/>
    </source>
</evidence>
<evidence type="ECO:0000313" key="3">
    <source>
        <dbReference type="Proteomes" id="UP000485058"/>
    </source>
</evidence>
<name>A0A699YK27_HAELA</name>
<dbReference type="AlphaFoldDB" id="A0A699YK27"/>
<protein>
    <recommendedName>
        <fullName evidence="1">CBS domain-containing protein</fullName>
    </recommendedName>
</protein>
<gene>
    <name evidence="2" type="ORF">HaLaN_02034</name>
</gene>
<dbReference type="Pfam" id="PF00571">
    <property type="entry name" value="CBS"/>
    <property type="match status" value="1"/>
</dbReference>
<keyword evidence="3" id="KW-1185">Reference proteome</keyword>
<dbReference type="EMBL" id="BLLF01000084">
    <property type="protein sequence ID" value="GFH07254.1"/>
    <property type="molecule type" value="Genomic_DNA"/>
</dbReference>
<sequence length="89" mass="9208">AVGVVDSSGKLVGSVAVADLRDIALDNLGVLLQPVSKLLADGVLPNARLDVVTPSTTFAQLVEKLSSQRLHRVYVVNADGGAQSIITLT</sequence>
<accession>A0A699YK27</accession>
<dbReference type="InterPro" id="IPR000644">
    <property type="entry name" value="CBS_dom"/>
</dbReference>
<dbReference type="Proteomes" id="UP000485058">
    <property type="component" value="Unassembled WGS sequence"/>
</dbReference>
<dbReference type="Gene3D" id="3.10.580.10">
    <property type="entry name" value="CBS-domain"/>
    <property type="match status" value="1"/>
</dbReference>
<dbReference type="SUPFAM" id="SSF54631">
    <property type="entry name" value="CBS-domain pair"/>
    <property type="match status" value="1"/>
</dbReference>